<gene>
    <name evidence="5" type="ORF">B1812_07395</name>
</gene>
<evidence type="ECO:0000313" key="5">
    <source>
        <dbReference type="EMBL" id="ARN80927.1"/>
    </source>
</evidence>
<dbReference type="GO" id="GO:0006508">
    <property type="term" value="P:proteolysis"/>
    <property type="evidence" value="ECO:0007669"/>
    <property type="project" value="UniProtKB-KW"/>
</dbReference>
<dbReference type="AlphaFoldDB" id="A0A1W6MTN1"/>
<evidence type="ECO:0000313" key="6">
    <source>
        <dbReference type="Proteomes" id="UP000193978"/>
    </source>
</evidence>
<dbReference type="Proteomes" id="UP000193978">
    <property type="component" value="Chromosome"/>
</dbReference>
<dbReference type="EMBL" id="CP019948">
    <property type="protein sequence ID" value="ARN80927.1"/>
    <property type="molecule type" value="Genomic_DNA"/>
</dbReference>
<evidence type="ECO:0000256" key="3">
    <source>
        <dbReference type="ARBA" id="ARBA00022801"/>
    </source>
</evidence>
<accession>A0A1W6MTN1</accession>
<dbReference type="Pfam" id="PF04586">
    <property type="entry name" value="Peptidase_S78"/>
    <property type="match status" value="1"/>
</dbReference>
<name>A0A1W6MTN1_9HYPH</name>
<reference evidence="5 6" key="1">
    <citation type="submission" date="2017-02" db="EMBL/GenBank/DDBJ databases">
        <authorList>
            <person name="Peterson S.W."/>
        </authorList>
    </citation>
    <scope>NUCLEOTIDE SEQUENCE [LARGE SCALE GENOMIC DNA]</scope>
    <source>
        <strain evidence="5 6">S285</strain>
    </source>
</reference>
<dbReference type="GO" id="GO:0008233">
    <property type="term" value="F:peptidase activity"/>
    <property type="evidence" value="ECO:0007669"/>
    <property type="project" value="UniProtKB-KW"/>
</dbReference>
<sequence length="176" mass="19274">MSDGGRRGRPRKEIIAPKAFSFRINDPSQDIHLLVGHSYDRPLASRSAGTLDIKDSADAVEFVATIASALETASWVQDALSALDAGLIGGISPGFRLPPERAVKKPETIEEEPIDPENGMHGAIIRTVNDALLYEMSLVTVPAYDETQIEARNWNARACDEAPHAGMRRALERWRA</sequence>
<protein>
    <recommendedName>
        <fullName evidence="4">Prohead serine protease domain-containing protein</fullName>
    </recommendedName>
</protein>
<dbReference type="KEGG" id="mbry:B1812_07395"/>
<dbReference type="STRING" id="655015.B1812_07395"/>
<dbReference type="InterPro" id="IPR054613">
    <property type="entry name" value="Peptidase_S78_dom"/>
</dbReference>
<keyword evidence="3" id="KW-0378">Hydrolase</keyword>
<organism evidence="5 6">
    <name type="scientific">Methylocystis bryophila</name>
    <dbReference type="NCBI Taxonomy" id="655015"/>
    <lineage>
        <taxon>Bacteria</taxon>
        <taxon>Pseudomonadati</taxon>
        <taxon>Pseudomonadota</taxon>
        <taxon>Alphaproteobacteria</taxon>
        <taxon>Hyphomicrobiales</taxon>
        <taxon>Methylocystaceae</taxon>
        <taxon>Methylocystis</taxon>
    </lineage>
</organism>
<keyword evidence="2" id="KW-0645">Protease</keyword>
<feature type="domain" description="Prohead serine protease" evidence="4">
    <location>
        <begin position="12"/>
        <end position="153"/>
    </location>
</feature>
<evidence type="ECO:0000256" key="1">
    <source>
        <dbReference type="ARBA" id="ARBA00022612"/>
    </source>
</evidence>
<evidence type="ECO:0000256" key="2">
    <source>
        <dbReference type="ARBA" id="ARBA00022670"/>
    </source>
</evidence>
<evidence type="ECO:0000259" key="4">
    <source>
        <dbReference type="Pfam" id="PF04586"/>
    </source>
</evidence>
<proteinExistence type="predicted"/>
<keyword evidence="1" id="KW-1188">Viral release from host cell</keyword>
<keyword evidence="6" id="KW-1185">Reference proteome</keyword>